<dbReference type="Gene3D" id="3.40.50.150">
    <property type="entry name" value="Vaccinia Virus protein VP39"/>
    <property type="match status" value="2"/>
</dbReference>
<dbReference type="GO" id="GO:0008168">
    <property type="term" value="F:methyltransferase activity"/>
    <property type="evidence" value="ECO:0007669"/>
    <property type="project" value="UniProtKB-UniRule"/>
</dbReference>
<dbReference type="InterPro" id="IPR029063">
    <property type="entry name" value="SAM-dependent_MTases_sf"/>
</dbReference>
<dbReference type="PIRSF" id="PIRSF037350">
    <property type="entry name" value="Mtase_ZK1128_prd"/>
    <property type="match status" value="1"/>
</dbReference>
<name>A0AAD3XVH8_NEPGR</name>
<dbReference type="EC" id="2.1.1.-" evidence="5"/>
<keyword evidence="3 5" id="KW-0808">Transferase</keyword>
<evidence type="ECO:0000256" key="1">
    <source>
        <dbReference type="ARBA" id="ARBA00005878"/>
    </source>
</evidence>
<dbReference type="GO" id="GO:0005634">
    <property type="term" value="C:nucleus"/>
    <property type="evidence" value="ECO:0007669"/>
    <property type="project" value="TreeGrafter"/>
</dbReference>
<feature type="binding site" evidence="6">
    <location>
        <position position="89"/>
    </location>
    <ligand>
        <name>S-adenosyl-L-methionine</name>
        <dbReference type="ChEBI" id="CHEBI:59789"/>
    </ligand>
</feature>
<organism evidence="7 8">
    <name type="scientific">Nepenthes gracilis</name>
    <name type="common">Slender pitcher plant</name>
    <dbReference type="NCBI Taxonomy" id="150966"/>
    <lineage>
        <taxon>Eukaryota</taxon>
        <taxon>Viridiplantae</taxon>
        <taxon>Streptophyta</taxon>
        <taxon>Embryophyta</taxon>
        <taxon>Tracheophyta</taxon>
        <taxon>Spermatophyta</taxon>
        <taxon>Magnoliopsida</taxon>
        <taxon>eudicotyledons</taxon>
        <taxon>Gunneridae</taxon>
        <taxon>Pentapetalae</taxon>
        <taxon>Caryophyllales</taxon>
        <taxon>Nepenthaceae</taxon>
        <taxon>Nepenthes</taxon>
    </lineage>
</organism>
<dbReference type="SUPFAM" id="SSF53335">
    <property type="entry name" value="S-adenosyl-L-methionine-dependent methyltransferases"/>
    <property type="match status" value="1"/>
</dbReference>
<dbReference type="Proteomes" id="UP001279734">
    <property type="component" value="Unassembled WGS sequence"/>
</dbReference>
<keyword evidence="8" id="KW-1185">Reference proteome</keyword>
<gene>
    <name evidence="7" type="ORF">Nepgr_019721</name>
</gene>
<comment type="caution">
    <text evidence="7">The sequence shown here is derived from an EMBL/GenBank/DDBJ whole genome shotgun (WGS) entry which is preliminary data.</text>
</comment>
<evidence type="ECO:0000256" key="5">
    <source>
        <dbReference type="PIRNR" id="PIRNR037350"/>
    </source>
</evidence>
<reference evidence="7" key="1">
    <citation type="submission" date="2023-05" db="EMBL/GenBank/DDBJ databases">
        <title>Nepenthes gracilis genome sequencing.</title>
        <authorList>
            <person name="Fukushima K."/>
        </authorList>
    </citation>
    <scope>NUCLEOTIDE SEQUENCE</scope>
    <source>
        <strain evidence="7">SING2019-196</strain>
    </source>
</reference>
<evidence type="ECO:0000256" key="3">
    <source>
        <dbReference type="ARBA" id="ARBA00022679"/>
    </source>
</evidence>
<dbReference type="Pfam" id="PF05971">
    <property type="entry name" value="Methyltransf_10"/>
    <property type="match status" value="2"/>
</dbReference>
<dbReference type="AlphaFoldDB" id="A0AAD3XVH8"/>
<feature type="binding site" evidence="6">
    <location>
        <position position="144"/>
    </location>
    <ligand>
        <name>S-adenosyl-L-methionine</name>
        <dbReference type="ChEBI" id="CHEBI:59789"/>
    </ligand>
</feature>
<dbReference type="PANTHER" id="PTHR13393">
    <property type="entry name" value="SAM-DEPENDENT METHYLTRANSFERASE"/>
    <property type="match status" value="1"/>
</dbReference>
<protein>
    <recommendedName>
        <fullName evidence="5">U6 small nuclear RNA (adenine-(43)-N(6))-methyltransferase</fullName>
        <ecNumber evidence="5">2.1.1.-</ecNumber>
    </recommendedName>
</protein>
<dbReference type="PANTHER" id="PTHR13393:SF0">
    <property type="entry name" value="RNA N6-ADENOSINE-METHYLTRANSFERASE METTL16"/>
    <property type="match status" value="1"/>
</dbReference>
<dbReference type="GO" id="GO:0070475">
    <property type="term" value="P:rRNA base methylation"/>
    <property type="evidence" value="ECO:0007669"/>
    <property type="project" value="TreeGrafter"/>
</dbReference>
<proteinExistence type="inferred from homology"/>
<evidence type="ECO:0000313" key="7">
    <source>
        <dbReference type="EMBL" id="GMH17880.1"/>
    </source>
</evidence>
<dbReference type="FunFam" id="3.40.50.150:FF:000261">
    <property type="entry name" value="U6 small nuclear RNA (adenine-(43)-N(6))-methyltransferase"/>
    <property type="match status" value="1"/>
</dbReference>
<sequence length="499" mass="55642">MPSRKRKRTERPAIHRRNRYADNPPDFSRLASLYPSFSNYVFYSRDGRARIDWTDFNATRELTRVLLHHDHGLNWWIPDGHLCPTVPNRSNYIHWIEDLLASDNIPKTSSVDDRVKGFDIGTGANCIYPLLGASLLGWSFVGTDITDVAIECADKNVKSNPHISEFIEIRKVEDAGIVYGGGVMQLSDGGSEEKDHQRSRRCSDLIDTRNVENFKVTNSEDQLDNGQLMKGGDTAELDEILDGEVQQQPSESADGHLTADKSYFGPSILLGVVKDGETFDFCMCNPPFFESMEEAGQNPKTSCGGMPEEMICPGGEKAFISRIIEDSVSLRDSFRWYTSMVGKKSNLKFLISKLREVRVTIVKTTEFVQGQTCRWGLAWSFMPPARKLVPSHVAEKTNLSFMLEAFQRQASAFNVLESARSFFCDLGVACKSNPSSFTIDISMSNDHFPELCTATCLSVFRSLSRSGCSFGERICTGKRESSFGSISINFPAAGGIPQT</sequence>
<evidence type="ECO:0000256" key="4">
    <source>
        <dbReference type="ARBA" id="ARBA00022691"/>
    </source>
</evidence>
<keyword evidence="2 5" id="KW-0489">Methyltransferase</keyword>
<evidence type="ECO:0000256" key="6">
    <source>
        <dbReference type="PIRSR" id="PIRSR037350-1"/>
    </source>
</evidence>
<keyword evidence="4 6" id="KW-0949">S-adenosyl-L-methionine</keyword>
<feature type="binding site" evidence="6">
    <location>
        <position position="285"/>
    </location>
    <ligand>
        <name>S-adenosyl-L-methionine</name>
        <dbReference type="ChEBI" id="CHEBI:59789"/>
    </ligand>
</feature>
<accession>A0AAD3XVH8</accession>
<comment type="similarity">
    <text evidence="1 5">Belongs to the methyltransferase superfamily. METTL16/RlmF family.</text>
</comment>
<dbReference type="InterPro" id="IPR010286">
    <property type="entry name" value="METTL16/RlmF"/>
</dbReference>
<dbReference type="EMBL" id="BSYO01000018">
    <property type="protein sequence ID" value="GMH17880.1"/>
    <property type="molecule type" value="Genomic_DNA"/>
</dbReference>
<evidence type="ECO:0000313" key="8">
    <source>
        <dbReference type="Proteomes" id="UP001279734"/>
    </source>
</evidence>
<evidence type="ECO:0000256" key="2">
    <source>
        <dbReference type="ARBA" id="ARBA00022603"/>
    </source>
</evidence>
<feature type="binding site" evidence="6">
    <location>
        <position position="121"/>
    </location>
    <ligand>
        <name>S-adenosyl-L-methionine</name>
        <dbReference type="ChEBI" id="CHEBI:59789"/>
    </ligand>
</feature>
<dbReference type="InterPro" id="IPR017182">
    <property type="entry name" value="METTL16/PsiM"/>
</dbReference>